<dbReference type="Proteomes" id="UP000007266">
    <property type="component" value="Linkage group 1"/>
</dbReference>
<dbReference type="Gene3D" id="3.30.420.10">
    <property type="entry name" value="Ribonuclease H-like superfamily/Ribonuclease H"/>
    <property type="match status" value="1"/>
</dbReference>
<dbReference type="InterPro" id="IPR036397">
    <property type="entry name" value="RNaseH_sf"/>
</dbReference>
<evidence type="ECO:0000259" key="1">
    <source>
        <dbReference type="Pfam" id="PF13358"/>
    </source>
</evidence>
<sequence>MSNAVPGEIVQITPPNFNSREYLNLLEDVMLPSVTALYPIEEIDGPIVFVQDNCPLHRANIIEDWFADHPQFQLLRWPARSPDLNPIENLWRGMVREWHTIAQEEAYVRTVELLRENFLNVWNRLRRTDICQNLVGSMKRRMQECIDNNGYYTKY</sequence>
<keyword evidence="3" id="KW-1185">Reference proteome</keyword>
<proteinExistence type="predicted"/>
<name>D6W879_TRICA</name>
<dbReference type="AlphaFoldDB" id="D6W879"/>
<evidence type="ECO:0000313" key="2">
    <source>
        <dbReference type="EMBL" id="EFA10906.1"/>
    </source>
</evidence>
<protein>
    <submittedName>
        <fullName evidence="2">Transposable element Tc1 transposase-like Protein</fullName>
    </submittedName>
</protein>
<dbReference type="GO" id="GO:0003676">
    <property type="term" value="F:nucleic acid binding"/>
    <property type="evidence" value="ECO:0007669"/>
    <property type="project" value="InterPro"/>
</dbReference>
<dbReference type="STRING" id="7070.D6W879"/>
<evidence type="ECO:0000313" key="3">
    <source>
        <dbReference type="Proteomes" id="UP000007266"/>
    </source>
</evidence>
<dbReference type="EMBL" id="KQ971307">
    <property type="protein sequence ID" value="EFA10906.1"/>
    <property type="molecule type" value="Genomic_DNA"/>
</dbReference>
<reference evidence="2 3" key="1">
    <citation type="journal article" date="2008" name="Nature">
        <title>The genome of the model beetle and pest Tribolium castaneum.</title>
        <authorList>
            <consortium name="Tribolium Genome Sequencing Consortium"/>
            <person name="Richards S."/>
            <person name="Gibbs R.A."/>
            <person name="Weinstock G.M."/>
            <person name="Brown S.J."/>
            <person name="Denell R."/>
            <person name="Beeman R.W."/>
            <person name="Gibbs R."/>
            <person name="Beeman R.W."/>
            <person name="Brown S.J."/>
            <person name="Bucher G."/>
            <person name="Friedrich M."/>
            <person name="Grimmelikhuijzen C.J."/>
            <person name="Klingler M."/>
            <person name="Lorenzen M."/>
            <person name="Richards S."/>
            <person name="Roth S."/>
            <person name="Schroder R."/>
            <person name="Tautz D."/>
            <person name="Zdobnov E.M."/>
            <person name="Muzny D."/>
            <person name="Gibbs R.A."/>
            <person name="Weinstock G.M."/>
            <person name="Attaway T."/>
            <person name="Bell S."/>
            <person name="Buhay C.J."/>
            <person name="Chandrabose M.N."/>
            <person name="Chavez D."/>
            <person name="Clerk-Blankenburg K.P."/>
            <person name="Cree A."/>
            <person name="Dao M."/>
            <person name="Davis C."/>
            <person name="Chacko J."/>
            <person name="Dinh H."/>
            <person name="Dugan-Rocha S."/>
            <person name="Fowler G."/>
            <person name="Garner T.T."/>
            <person name="Garnes J."/>
            <person name="Gnirke A."/>
            <person name="Hawes A."/>
            <person name="Hernandez J."/>
            <person name="Hines S."/>
            <person name="Holder M."/>
            <person name="Hume J."/>
            <person name="Jhangiani S.N."/>
            <person name="Joshi V."/>
            <person name="Khan Z.M."/>
            <person name="Jackson L."/>
            <person name="Kovar C."/>
            <person name="Kowis A."/>
            <person name="Lee S."/>
            <person name="Lewis L.R."/>
            <person name="Margolis J."/>
            <person name="Morgan M."/>
            <person name="Nazareth L.V."/>
            <person name="Nguyen N."/>
            <person name="Okwuonu G."/>
            <person name="Parker D."/>
            <person name="Richards S."/>
            <person name="Ruiz S.J."/>
            <person name="Santibanez J."/>
            <person name="Savard J."/>
            <person name="Scherer S.E."/>
            <person name="Schneider B."/>
            <person name="Sodergren E."/>
            <person name="Tautz D."/>
            <person name="Vattahil S."/>
            <person name="Villasana D."/>
            <person name="White C.S."/>
            <person name="Wright R."/>
            <person name="Park Y."/>
            <person name="Beeman R.W."/>
            <person name="Lord J."/>
            <person name="Oppert B."/>
            <person name="Lorenzen M."/>
            <person name="Brown S."/>
            <person name="Wang L."/>
            <person name="Savard J."/>
            <person name="Tautz D."/>
            <person name="Richards S."/>
            <person name="Weinstock G."/>
            <person name="Gibbs R.A."/>
            <person name="Liu Y."/>
            <person name="Worley K."/>
            <person name="Weinstock G."/>
            <person name="Elsik C.G."/>
            <person name="Reese J.T."/>
            <person name="Elhaik E."/>
            <person name="Landan G."/>
            <person name="Graur D."/>
            <person name="Arensburger P."/>
            <person name="Atkinson P."/>
            <person name="Beeman R.W."/>
            <person name="Beidler J."/>
            <person name="Brown S.J."/>
            <person name="Demuth J.P."/>
            <person name="Drury D.W."/>
            <person name="Du Y.Z."/>
            <person name="Fujiwara H."/>
            <person name="Lorenzen M."/>
            <person name="Maselli V."/>
            <person name="Osanai M."/>
            <person name="Park Y."/>
            <person name="Robertson H.M."/>
            <person name="Tu Z."/>
            <person name="Wang J.J."/>
            <person name="Wang S."/>
            <person name="Richards S."/>
            <person name="Song H."/>
            <person name="Zhang L."/>
            <person name="Sodergren E."/>
            <person name="Werner D."/>
            <person name="Stanke M."/>
            <person name="Morgenstern B."/>
            <person name="Solovyev V."/>
            <person name="Kosarev P."/>
            <person name="Brown G."/>
            <person name="Chen H.C."/>
            <person name="Ermolaeva O."/>
            <person name="Hlavina W."/>
            <person name="Kapustin Y."/>
            <person name="Kiryutin B."/>
            <person name="Kitts P."/>
            <person name="Maglott D."/>
            <person name="Pruitt K."/>
            <person name="Sapojnikov V."/>
            <person name="Souvorov A."/>
            <person name="Mackey A.J."/>
            <person name="Waterhouse R.M."/>
            <person name="Wyder S."/>
            <person name="Zdobnov E.M."/>
            <person name="Zdobnov E.M."/>
            <person name="Wyder S."/>
            <person name="Kriventseva E.V."/>
            <person name="Kadowaki T."/>
            <person name="Bork P."/>
            <person name="Aranda M."/>
            <person name="Bao R."/>
            <person name="Beermann A."/>
            <person name="Berns N."/>
            <person name="Bolognesi R."/>
            <person name="Bonneton F."/>
            <person name="Bopp D."/>
            <person name="Brown S.J."/>
            <person name="Bucher G."/>
            <person name="Butts T."/>
            <person name="Chaumot A."/>
            <person name="Denell R.E."/>
            <person name="Ferrier D.E."/>
            <person name="Friedrich M."/>
            <person name="Gordon C.M."/>
            <person name="Jindra M."/>
            <person name="Klingler M."/>
            <person name="Lan Q."/>
            <person name="Lattorff H.M."/>
            <person name="Laudet V."/>
            <person name="von Levetsow C."/>
            <person name="Liu Z."/>
            <person name="Lutz R."/>
            <person name="Lynch J.A."/>
            <person name="da Fonseca R.N."/>
            <person name="Posnien N."/>
            <person name="Reuter R."/>
            <person name="Roth S."/>
            <person name="Savard J."/>
            <person name="Schinko J.B."/>
            <person name="Schmitt C."/>
            <person name="Schoppmeier M."/>
            <person name="Schroder R."/>
            <person name="Shippy T.D."/>
            <person name="Simonnet F."/>
            <person name="Marques-Souza H."/>
            <person name="Tautz D."/>
            <person name="Tomoyasu Y."/>
            <person name="Trauner J."/>
            <person name="Van der Zee M."/>
            <person name="Vervoort M."/>
            <person name="Wittkopp N."/>
            <person name="Wimmer E.A."/>
            <person name="Yang X."/>
            <person name="Jones A.K."/>
            <person name="Sattelle D.B."/>
            <person name="Ebert P.R."/>
            <person name="Nelson D."/>
            <person name="Scott J.G."/>
            <person name="Beeman R.W."/>
            <person name="Muthukrishnan S."/>
            <person name="Kramer K.J."/>
            <person name="Arakane Y."/>
            <person name="Beeman R.W."/>
            <person name="Zhu Q."/>
            <person name="Hogenkamp D."/>
            <person name="Dixit R."/>
            <person name="Oppert B."/>
            <person name="Jiang H."/>
            <person name="Zou Z."/>
            <person name="Marshall J."/>
            <person name="Elpidina E."/>
            <person name="Vinokurov K."/>
            <person name="Oppert C."/>
            <person name="Zou Z."/>
            <person name="Evans J."/>
            <person name="Lu Z."/>
            <person name="Zhao P."/>
            <person name="Sumathipala N."/>
            <person name="Altincicek B."/>
            <person name="Vilcinskas A."/>
            <person name="Williams M."/>
            <person name="Hultmark D."/>
            <person name="Hetru C."/>
            <person name="Jiang H."/>
            <person name="Grimmelikhuijzen C.J."/>
            <person name="Hauser F."/>
            <person name="Cazzamali G."/>
            <person name="Williamson M."/>
            <person name="Park Y."/>
            <person name="Li B."/>
            <person name="Tanaka Y."/>
            <person name="Predel R."/>
            <person name="Neupert S."/>
            <person name="Schachtner J."/>
            <person name="Verleyen P."/>
            <person name="Raible F."/>
            <person name="Bork P."/>
            <person name="Friedrich M."/>
            <person name="Walden K.K."/>
            <person name="Robertson H.M."/>
            <person name="Angeli S."/>
            <person name="Foret S."/>
            <person name="Bucher G."/>
            <person name="Schuetz S."/>
            <person name="Maleszka R."/>
            <person name="Wimmer E.A."/>
            <person name="Beeman R.W."/>
            <person name="Lorenzen M."/>
            <person name="Tomoyasu Y."/>
            <person name="Miller S.C."/>
            <person name="Grossmann D."/>
            <person name="Bucher G."/>
        </authorList>
    </citation>
    <scope>NUCLEOTIDE SEQUENCE [LARGE SCALE GENOMIC DNA]</scope>
    <source>
        <strain evidence="2 3">Georgia GA2</strain>
    </source>
</reference>
<dbReference type="HOGENOM" id="CLU_033666_12_1_1"/>
<dbReference type="OMA" id="REWHTIA"/>
<reference evidence="2 3" key="2">
    <citation type="journal article" date="2010" name="Nucleic Acids Res.">
        <title>BeetleBase in 2010: revisions to provide comprehensive genomic information for Tribolium castaneum.</title>
        <authorList>
            <person name="Kim H.S."/>
            <person name="Murphy T."/>
            <person name="Xia J."/>
            <person name="Caragea D."/>
            <person name="Park Y."/>
            <person name="Beeman R.W."/>
            <person name="Lorenzen M.D."/>
            <person name="Butcher S."/>
            <person name="Manak J.R."/>
            <person name="Brown S.J."/>
        </authorList>
    </citation>
    <scope>GENOME REANNOTATION</scope>
    <source>
        <strain evidence="2 3">Georgia GA2</strain>
    </source>
</reference>
<organism evidence="2 3">
    <name type="scientific">Tribolium castaneum</name>
    <name type="common">Red flour beetle</name>
    <dbReference type="NCBI Taxonomy" id="7070"/>
    <lineage>
        <taxon>Eukaryota</taxon>
        <taxon>Metazoa</taxon>
        <taxon>Ecdysozoa</taxon>
        <taxon>Arthropoda</taxon>
        <taxon>Hexapoda</taxon>
        <taxon>Insecta</taxon>
        <taxon>Pterygota</taxon>
        <taxon>Neoptera</taxon>
        <taxon>Endopterygota</taxon>
        <taxon>Coleoptera</taxon>
        <taxon>Polyphaga</taxon>
        <taxon>Cucujiformia</taxon>
        <taxon>Tenebrionidae</taxon>
        <taxon>Tenebrionidae incertae sedis</taxon>
        <taxon>Tribolium</taxon>
    </lineage>
</organism>
<feature type="domain" description="Tc1-like transposase DDE" evidence="1">
    <location>
        <begin position="8"/>
        <end position="100"/>
    </location>
</feature>
<accession>D6W879</accession>
<gene>
    <name evidence="2" type="primary">GLEAN_01732</name>
    <name evidence="2" type="ORF">TcasGA2_TC001732</name>
</gene>
<dbReference type="InterPro" id="IPR038717">
    <property type="entry name" value="Tc1-like_DDE_dom"/>
</dbReference>
<dbReference type="PhylomeDB" id="D6W879"/>
<dbReference type="Pfam" id="PF13358">
    <property type="entry name" value="DDE_3"/>
    <property type="match status" value="1"/>
</dbReference>
<dbReference type="InParanoid" id="D6W879"/>